<evidence type="ECO:0000256" key="1">
    <source>
        <dbReference type="SAM" id="MobiDB-lite"/>
    </source>
</evidence>
<keyword evidence="3" id="KW-1185">Reference proteome</keyword>
<evidence type="ECO:0000313" key="3">
    <source>
        <dbReference type="Proteomes" id="UP000663866"/>
    </source>
</evidence>
<dbReference type="Proteomes" id="UP000663866">
    <property type="component" value="Unassembled WGS sequence"/>
</dbReference>
<accession>A0A820R3E3</accession>
<dbReference type="EMBL" id="CAJOBG010044256">
    <property type="protein sequence ID" value="CAF4434702.1"/>
    <property type="molecule type" value="Genomic_DNA"/>
</dbReference>
<organism evidence="2 3">
    <name type="scientific">Rotaria magnacalcarata</name>
    <dbReference type="NCBI Taxonomy" id="392030"/>
    <lineage>
        <taxon>Eukaryota</taxon>
        <taxon>Metazoa</taxon>
        <taxon>Spiralia</taxon>
        <taxon>Gnathifera</taxon>
        <taxon>Rotifera</taxon>
        <taxon>Eurotatoria</taxon>
        <taxon>Bdelloidea</taxon>
        <taxon>Philodinida</taxon>
        <taxon>Philodinidae</taxon>
        <taxon>Rotaria</taxon>
    </lineage>
</organism>
<feature type="compositionally biased region" description="Basic and acidic residues" evidence="1">
    <location>
        <begin position="514"/>
        <end position="546"/>
    </location>
</feature>
<comment type="caution">
    <text evidence="2">The sequence shown here is derived from an EMBL/GenBank/DDBJ whole genome shotgun (WGS) entry which is preliminary data.</text>
</comment>
<sequence length="579" mass="66612">MKRATVKLPKAFDQAFLTDSDTDDEQILTSRRLQENKQDLPRKPIEEVKLSSIIEQSTNENQLDRQAAIDDKQSTSEIKTIRSSSLLPIEDRFEKFDDKIDEIYSIIDYLKNTKLTSTNFNTIATKIDDLKTIISDIDLSKQDELRIEYELDELQNLFHTINDNLSNHLHQQEDYSLIDLFEQNVNELRRIINAIKFKQSDRLIAKRTSESETKTNEISSASSPKQTIPMDIDWTPEQMAEYFQRGPDGQLLSPRQPNSHLIPEDPIITREVFFEGDKSIQEKKVHHTHVAPLVPEDARISANSFYEGDPNRSLFHKEKPKETSIYDKPLIPESPLVSSDVFYEGDSHRSMFVERSSLRPASSGIDNLHGIMSDLIHAASLSITPLRQDEEVLAESFITTQDNYPSSSSKCEILHEIENFPVSSTQLLSESTTEFAESDTISPFSSQTPIFIHRTILTRQETERWPQDEPMVIEESASDETVKTDELEKITNIVDQETESLRYSSDPTQQTAEEQVRSGIDSREESSHIPEKQFVTDDFLHDEASKQTDGYQDQLVLETSTEELEQRDENEPYQIERTW</sequence>
<evidence type="ECO:0000313" key="2">
    <source>
        <dbReference type="EMBL" id="CAF4434702.1"/>
    </source>
</evidence>
<dbReference type="AlphaFoldDB" id="A0A820R3E3"/>
<proteinExistence type="predicted"/>
<feature type="compositionally biased region" description="Polar residues" evidence="1">
    <location>
        <begin position="216"/>
        <end position="226"/>
    </location>
</feature>
<gene>
    <name evidence="2" type="ORF">OVN521_LOCUS36925</name>
</gene>
<protein>
    <submittedName>
        <fullName evidence="2">Uncharacterized protein</fullName>
    </submittedName>
</protein>
<feature type="non-terminal residue" evidence="2">
    <location>
        <position position="579"/>
    </location>
</feature>
<feature type="region of interest" description="Disordered" evidence="1">
    <location>
        <begin position="493"/>
        <end position="579"/>
    </location>
</feature>
<feature type="region of interest" description="Disordered" evidence="1">
    <location>
        <begin position="208"/>
        <end position="229"/>
    </location>
</feature>
<feature type="compositionally biased region" description="Polar residues" evidence="1">
    <location>
        <begin position="501"/>
        <end position="513"/>
    </location>
</feature>
<reference evidence="2" key="1">
    <citation type="submission" date="2021-02" db="EMBL/GenBank/DDBJ databases">
        <authorList>
            <person name="Nowell W R."/>
        </authorList>
    </citation>
    <scope>NUCLEOTIDE SEQUENCE</scope>
</reference>
<name>A0A820R3E3_9BILA</name>